<accession>A0AAN6E112</accession>
<evidence type="ECO:0000313" key="3">
    <source>
        <dbReference type="Proteomes" id="UP001203852"/>
    </source>
</evidence>
<dbReference type="AlphaFoldDB" id="A0AAN6E112"/>
<protein>
    <recommendedName>
        <fullName evidence="4">Mitochondrial carrier protein pet8 protein</fullName>
    </recommendedName>
</protein>
<dbReference type="EMBL" id="MU404352">
    <property type="protein sequence ID" value="KAI1615077.1"/>
    <property type="molecule type" value="Genomic_DNA"/>
</dbReference>
<sequence>MSYLARTFTPLRATSRVIPSRSVAAFHTSIARRGLNEDNIHREDRDKHIDHHQKDSLEKAKTGQGEWKPELGSNSENAVRGDKHDMTIEEMQKLGETRSEEDKNPGGSDSSKGAHDV</sequence>
<name>A0AAN6E112_9EURO</name>
<gene>
    <name evidence="2" type="ORF">EDD36DRAFT_175731</name>
</gene>
<comment type="caution">
    <text evidence="2">The sequence shown here is derived from an EMBL/GenBank/DDBJ whole genome shotgun (WGS) entry which is preliminary data.</text>
</comment>
<evidence type="ECO:0000256" key="1">
    <source>
        <dbReference type="SAM" id="MobiDB-lite"/>
    </source>
</evidence>
<proteinExistence type="predicted"/>
<feature type="region of interest" description="Disordered" evidence="1">
    <location>
        <begin position="31"/>
        <end position="117"/>
    </location>
</feature>
<feature type="compositionally biased region" description="Basic and acidic residues" evidence="1">
    <location>
        <begin position="79"/>
        <end position="104"/>
    </location>
</feature>
<reference evidence="2" key="1">
    <citation type="journal article" date="2022" name="bioRxiv">
        <title>Deciphering the potential niche of two novel black yeast fungi from a biological soil crust based on their genomes, phenotypes, and melanin regulation.</title>
        <authorList>
            <consortium name="DOE Joint Genome Institute"/>
            <person name="Carr E.C."/>
            <person name="Barton Q."/>
            <person name="Grambo S."/>
            <person name="Sullivan M."/>
            <person name="Renfro C.M."/>
            <person name="Kuo A."/>
            <person name="Pangilinan J."/>
            <person name="Lipzen A."/>
            <person name="Keymanesh K."/>
            <person name="Savage E."/>
            <person name="Barry K."/>
            <person name="Grigoriev I.V."/>
            <person name="Riekhof W.R."/>
            <person name="Harris S.S."/>
        </authorList>
    </citation>
    <scope>NUCLEOTIDE SEQUENCE</scope>
    <source>
        <strain evidence="2">JF 03-4F</strain>
    </source>
</reference>
<feature type="compositionally biased region" description="Basic and acidic residues" evidence="1">
    <location>
        <begin position="34"/>
        <end position="61"/>
    </location>
</feature>
<evidence type="ECO:0008006" key="4">
    <source>
        <dbReference type="Google" id="ProtNLM"/>
    </source>
</evidence>
<organism evidence="2 3">
    <name type="scientific">Exophiala viscosa</name>
    <dbReference type="NCBI Taxonomy" id="2486360"/>
    <lineage>
        <taxon>Eukaryota</taxon>
        <taxon>Fungi</taxon>
        <taxon>Dikarya</taxon>
        <taxon>Ascomycota</taxon>
        <taxon>Pezizomycotina</taxon>
        <taxon>Eurotiomycetes</taxon>
        <taxon>Chaetothyriomycetidae</taxon>
        <taxon>Chaetothyriales</taxon>
        <taxon>Herpotrichiellaceae</taxon>
        <taxon>Exophiala</taxon>
    </lineage>
</organism>
<evidence type="ECO:0000313" key="2">
    <source>
        <dbReference type="EMBL" id="KAI1615077.1"/>
    </source>
</evidence>
<keyword evidence="3" id="KW-1185">Reference proteome</keyword>
<dbReference type="Proteomes" id="UP001203852">
    <property type="component" value="Unassembled WGS sequence"/>
</dbReference>